<comment type="similarity">
    <text evidence="2 4">Belongs to the thiolase-like superfamily. Beta-ketoacyl-ACP synthases family.</text>
</comment>
<name>A0A4Z0M655_9GAMM</name>
<dbReference type="InterPro" id="IPR047224">
    <property type="entry name" value="FAS_alpha_su_C"/>
</dbReference>
<feature type="domain" description="Ketosynthase family 3 (KS3)" evidence="5">
    <location>
        <begin position="1"/>
        <end position="532"/>
    </location>
</feature>
<dbReference type="GO" id="GO:0006633">
    <property type="term" value="P:fatty acid biosynthetic process"/>
    <property type="evidence" value="ECO:0007669"/>
    <property type="project" value="TreeGrafter"/>
</dbReference>
<dbReference type="Gene3D" id="3.40.47.10">
    <property type="match status" value="1"/>
</dbReference>
<dbReference type="GO" id="GO:0004315">
    <property type="term" value="F:3-oxoacyl-[acyl-carrier-protein] synthase activity"/>
    <property type="evidence" value="ECO:0007669"/>
    <property type="project" value="TreeGrafter"/>
</dbReference>
<proteinExistence type="inferred from homology"/>
<dbReference type="InterPro" id="IPR014031">
    <property type="entry name" value="Ketoacyl_synth_C"/>
</dbReference>
<dbReference type="Pfam" id="PF00109">
    <property type="entry name" value="ketoacyl-synt"/>
    <property type="match status" value="1"/>
</dbReference>
<evidence type="ECO:0000256" key="1">
    <source>
        <dbReference type="ARBA" id="ARBA00005194"/>
    </source>
</evidence>
<dbReference type="PANTHER" id="PTHR11712:SF336">
    <property type="entry name" value="3-OXOACYL-[ACYL-CARRIER-PROTEIN] SYNTHASE, MITOCHONDRIAL"/>
    <property type="match status" value="1"/>
</dbReference>
<dbReference type="Pfam" id="PF02801">
    <property type="entry name" value="Ketoacyl-synt_C"/>
    <property type="match status" value="1"/>
</dbReference>
<dbReference type="CDD" id="cd00828">
    <property type="entry name" value="elong_cond_enzymes"/>
    <property type="match status" value="1"/>
</dbReference>
<dbReference type="Proteomes" id="UP000298050">
    <property type="component" value="Unassembled WGS sequence"/>
</dbReference>
<dbReference type="SMART" id="SM00825">
    <property type="entry name" value="PKS_KS"/>
    <property type="match status" value="1"/>
</dbReference>
<evidence type="ECO:0000313" key="6">
    <source>
        <dbReference type="EMBL" id="TGD75152.1"/>
    </source>
</evidence>
<dbReference type="PROSITE" id="PS52004">
    <property type="entry name" value="KS3_2"/>
    <property type="match status" value="1"/>
</dbReference>
<comment type="pathway">
    <text evidence="1">Lipid metabolism; fatty acid biosynthesis.</text>
</comment>
<evidence type="ECO:0000256" key="4">
    <source>
        <dbReference type="RuleBase" id="RU003694"/>
    </source>
</evidence>
<dbReference type="AlphaFoldDB" id="A0A4Z0M655"/>
<comment type="caution">
    <text evidence="6">The sequence shown here is derived from an EMBL/GenBank/DDBJ whole genome shotgun (WGS) entry which is preliminary data.</text>
</comment>
<dbReference type="InterPro" id="IPR000794">
    <property type="entry name" value="Beta-ketoacyl_synthase"/>
</dbReference>
<dbReference type="PANTHER" id="PTHR11712">
    <property type="entry name" value="POLYKETIDE SYNTHASE-RELATED"/>
    <property type="match status" value="1"/>
</dbReference>
<evidence type="ECO:0000259" key="5">
    <source>
        <dbReference type="PROSITE" id="PS52004"/>
    </source>
</evidence>
<evidence type="ECO:0000256" key="2">
    <source>
        <dbReference type="ARBA" id="ARBA00008467"/>
    </source>
</evidence>
<keyword evidence="3 4" id="KW-0808">Transferase</keyword>
<dbReference type="EMBL" id="SRLE01000004">
    <property type="protein sequence ID" value="TGD75152.1"/>
    <property type="molecule type" value="Genomic_DNA"/>
</dbReference>
<accession>A0A4Z0M655</accession>
<organism evidence="6 7">
    <name type="scientific">Mangrovimicrobium sediminis</name>
    <dbReference type="NCBI Taxonomy" id="2562682"/>
    <lineage>
        <taxon>Bacteria</taxon>
        <taxon>Pseudomonadati</taxon>
        <taxon>Pseudomonadota</taxon>
        <taxon>Gammaproteobacteria</taxon>
        <taxon>Cellvibrionales</taxon>
        <taxon>Halieaceae</taxon>
        <taxon>Mangrovimicrobium</taxon>
    </lineage>
</organism>
<dbReference type="RefSeq" id="WP_135441293.1">
    <property type="nucleotide sequence ID" value="NZ_SRLE01000004.1"/>
</dbReference>
<dbReference type="OrthoDB" id="9784825at2"/>
<dbReference type="InterPro" id="IPR020841">
    <property type="entry name" value="PKS_Beta-ketoAc_synthase_dom"/>
</dbReference>
<evidence type="ECO:0000313" key="7">
    <source>
        <dbReference type="Proteomes" id="UP000298050"/>
    </source>
</evidence>
<reference evidence="6 7" key="1">
    <citation type="submission" date="2019-04" db="EMBL/GenBank/DDBJ databases">
        <title>Taxonomy of novel Haliea sp. from mangrove soil of West Coast of India.</title>
        <authorList>
            <person name="Verma A."/>
            <person name="Kumar P."/>
            <person name="Krishnamurthi S."/>
        </authorList>
    </citation>
    <scope>NUCLEOTIDE SEQUENCE [LARGE SCALE GENOMIC DNA]</scope>
    <source>
        <strain evidence="6 7">SAOS-164</strain>
    </source>
</reference>
<sequence>MSRQRLPVVVSVGGFNGAGRASGHHAVARLAYAAMDRPTQVRTLSALGAMMGVSDPLDKEQYILDHTLIRRIEQQHFDVDSVLWNQRFPTESNGHPVNFDLERRHLPDDVPASWTITPTSVTHVNVTIRGQQEFLLPTYREFEVKAASQLPTGFEPDKLYPARSHPRGLALTVCAASDALGNLGIDWEVIRRKVPADQISVYAGSAMGQLDGNGAGGMLKSRYMGKRVTSKYCPLSLAEMPADFINGYVLGSMGSTGATLGACASFLYNLKNGIADIRSGRARVAFVGAAEAPINPEIMEGYYSMGALASDKELRELDRLGPGAEPDHRRACRPFADNCGFTIAESSQMVVLFDDALAMELGATILGAAPEVFVNADGYKKSISGPGVGNYITMARAMATTRAIVGEQALRHNGIIQAHGTGTPQNRVTESEIMSRIAGNFGIESWPVAALKCYLGHSLGAASGDQVAATLGMWHHGVIPGISTIDDLAGDVRTEHLAFSREHRRFDPQEAAYAIVNSKGFGGNNATATLLSPATTQRMLQQRYSESEWSAWQAANESVLQAQEDYDEGMIDGTREPVYRFDHGVLLDGDVDLGPRQMAVGGLPINLDLPNPFEDMQL</sequence>
<dbReference type="GO" id="GO:0005829">
    <property type="term" value="C:cytosol"/>
    <property type="evidence" value="ECO:0007669"/>
    <property type="project" value="TreeGrafter"/>
</dbReference>
<dbReference type="InterPro" id="IPR016039">
    <property type="entry name" value="Thiolase-like"/>
</dbReference>
<keyword evidence="7" id="KW-1185">Reference proteome</keyword>
<evidence type="ECO:0000256" key="3">
    <source>
        <dbReference type="ARBA" id="ARBA00022679"/>
    </source>
</evidence>
<gene>
    <name evidence="6" type="ORF">E4634_03880</name>
</gene>
<protein>
    <submittedName>
        <fullName evidence="6">Beta-ketoacyl synthase</fullName>
    </submittedName>
</protein>
<dbReference type="InterPro" id="IPR014030">
    <property type="entry name" value="Ketoacyl_synth_N"/>
</dbReference>
<dbReference type="SUPFAM" id="SSF53901">
    <property type="entry name" value="Thiolase-like"/>
    <property type="match status" value="2"/>
</dbReference>